<evidence type="ECO:0000313" key="3">
    <source>
        <dbReference type="Proteomes" id="UP001444071"/>
    </source>
</evidence>
<keyword evidence="3" id="KW-1185">Reference proteome</keyword>
<evidence type="ECO:0000256" key="1">
    <source>
        <dbReference type="SAM" id="MobiDB-lite"/>
    </source>
</evidence>
<protein>
    <recommendedName>
        <fullName evidence="4">Transposase</fullName>
    </recommendedName>
</protein>
<comment type="caution">
    <text evidence="2">The sequence shown here is derived from an EMBL/GenBank/DDBJ whole genome shotgun (WGS) entry which is preliminary data.</text>
</comment>
<dbReference type="EMBL" id="JAHRIM010000182">
    <property type="protein sequence ID" value="MEQ2258069.1"/>
    <property type="molecule type" value="Genomic_DNA"/>
</dbReference>
<evidence type="ECO:0008006" key="4">
    <source>
        <dbReference type="Google" id="ProtNLM"/>
    </source>
</evidence>
<sequence length="106" mass="12190">MLEVSFRNLAYFLFLGQTVDQRNITWCPSKKYSYSLVICCARDARAFQGLIHCVINMTTDCRFQIQTFPSHFREPVRTPSPRSESCRKTAKISSTAQSKHAIKVQP</sequence>
<reference evidence="2 3" key="1">
    <citation type="submission" date="2021-06" db="EMBL/GenBank/DDBJ databases">
        <authorList>
            <person name="Palmer J.M."/>
        </authorList>
    </citation>
    <scope>NUCLEOTIDE SEQUENCE [LARGE SCALE GENOMIC DNA]</scope>
    <source>
        <strain evidence="2 3">XR_2019</strain>
        <tissue evidence="2">Muscle</tissue>
    </source>
</reference>
<organism evidence="2 3">
    <name type="scientific">Xenotaenia resolanae</name>
    <dbReference type="NCBI Taxonomy" id="208358"/>
    <lineage>
        <taxon>Eukaryota</taxon>
        <taxon>Metazoa</taxon>
        <taxon>Chordata</taxon>
        <taxon>Craniata</taxon>
        <taxon>Vertebrata</taxon>
        <taxon>Euteleostomi</taxon>
        <taxon>Actinopterygii</taxon>
        <taxon>Neopterygii</taxon>
        <taxon>Teleostei</taxon>
        <taxon>Neoteleostei</taxon>
        <taxon>Acanthomorphata</taxon>
        <taxon>Ovalentaria</taxon>
        <taxon>Atherinomorphae</taxon>
        <taxon>Cyprinodontiformes</taxon>
        <taxon>Goodeidae</taxon>
        <taxon>Xenotaenia</taxon>
    </lineage>
</organism>
<dbReference type="Proteomes" id="UP001444071">
    <property type="component" value="Unassembled WGS sequence"/>
</dbReference>
<proteinExistence type="predicted"/>
<name>A0ABV0VLT6_9TELE</name>
<evidence type="ECO:0000313" key="2">
    <source>
        <dbReference type="EMBL" id="MEQ2258069.1"/>
    </source>
</evidence>
<feature type="region of interest" description="Disordered" evidence="1">
    <location>
        <begin position="74"/>
        <end position="106"/>
    </location>
</feature>
<accession>A0ABV0VLT6</accession>
<gene>
    <name evidence="2" type="ORF">XENORESO_004563</name>
</gene>